<evidence type="ECO:0008006" key="3">
    <source>
        <dbReference type="Google" id="ProtNLM"/>
    </source>
</evidence>
<organism evidence="1 2">
    <name type="scientific">Caballeronia mineralivorans PML1(12)</name>
    <dbReference type="NCBI Taxonomy" id="908627"/>
    <lineage>
        <taxon>Bacteria</taxon>
        <taxon>Pseudomonadati</taxon>
        <taxon>Pseudomonadota</taxon>
        <taxon>Betaproteobacteria</taxon>
        <taxon>Burkholderiales</taxon>
        <taxon>Burkholderiaceae</taxon>
        <taxon>Caballeronia</taxon>
    </lineage>
</organism>
<evidence type="ECO:0000313" key="1">
    <source>
        <dbReference type="EMBL" id="KLU26505.1"/>
    </source>
</evidence>
<protein>
    <recommendedName>
        <fullName evidence="3">DUF4279 domain-containing protein</fullName>
    </recommendedName>
</protein>
<sequence length="147" mass="16722">MPRNSFTLQESMHTLTHATFIISSDGTAPEVWTDYFGVSPSRTITKGQPYLLPSGRLSERLGKLDLWALESKPAAHGDQLEPHLRYLIERLALPRTGLRELVERLGARMRFFCYWSNESGDRVPDVPEDIKAMMKALGGTIEIDEYR</sequence>
<dbReference type="Pfam" id="PF14106">
    <property type="entry name" value="DUF4279"/>
    <property type="match status" value="1"/>
</dbReference>
<dbReference type="OrthoDB" id="9095800at2"/>
<gene>
    <name evidence="1" type="ORF">EOS_09215</name>
</gene>
<comment type="caution">
    <text evidence="1">The sequence shown here is derived from an EMBL/GenBank/DDBJ whole genome shotgun (WGS) entry which is preliminary data.</text>
</comment>
<accession>A0A0J1D179</accession>
<keyword evidence="2" id="KW-1185">Reference proteome</keyword>
<name>A0A0J1D179_9BURK</name>
<dbReference type="PATRIC" id="fig|908627.4.peg.2037"/>
<evidence type="ECO:0000313" key="2">
    <source>
        <dbReference type="Proteomes" id="UP000035963"/>
    </source>
</evidence>
<reference evidence="1 2" key="1">
    <citation type="journal article" date="2015" name="Genome Announc.">
        <title>Draft Genome Sequence of Burkholderia sp. Strain PML1(12), an Ectomycorrhizosphere-Inhabiting Bacterium with Effective Mineral-Weathering Ability.</title>
        <authorList>
            <person name="Uroz S."/>
            <person name="Oger P."/>
        </authorList>
    </citation>
    <scope>NUCLEOTIDE SEQUENCE [LARGE SCALE GENOMIC DNA]</scope>
    <source>
        <strain evidence="2">PML1(12)</strain>
    </source>
</reference>
<dbReference type="Proteomes" id="UP000035963">
    <property type="component" value="Unassembled WGS sequence"/>
</dbReference>
<dbReference type="EMBL" id="AEJF01000068">
    <property type="protein sequence ID" value="KLU26505.1"/>
    <property type="molecule type" value="Genomic_DNA"/>
</dbReference>
<dbReference type="InterPro" id="IPR025459">
    <property type="entry name" value="DUF4279"/>
</dbReference>
<proteinExistence type="predicted"/>
<dbReference type="AlphaFoldDB" id="A0A0J1D179"/>